<dbReference type="Pfam" id="PF00691">
    <property type="entry name" value="OmpA"/>
    <property type="match status" value="1"/>
</dbReference>
<keyword evidence="6 7" id="KW-0472">Membrane</keyword>
<dbReference type="OrthoDB" id="7170686at2"/>
<dbReference type="InterPro" id="IPR036737">
    <property type="entry name" value="OmpA-like_sf"/>
</dbReference>
<dbReference type="PANTHER" id="PTHR30329">
    <property type="entry name" value="STATOR ELEMENT OF FLAGELLAR MOTOR COMPLEX"/>
    <property type="match status" value="1"/>
</dbReference>
<comment type="caution">
    <text evidence="11">The sequence shown here is derived from an EMBL/GenBank/DDBJ whole genome shotgun (WGS) entry which is preliminary data.</text>
</comment>
<dbReference type="GO" id="GO:0005886">
    <property type="term" value="C:plasma membrane"/>
    <property type="evidence" value="ECO:0007669"/>
    <property type="project" value="UniProtKB-SubCell"/>
</dbReference>
<dbReference type="EMBL" id="SRXV01000001">
    <property type="protein sequence ID" value="TGY94590.1"/>
    <property type="molecule type" value="Genomic_DNA"/>
</dbReference>
<evidence type="ECO:0000256" key="3">
    <source>
        <dbReference type="ARBA" id="ARBA00022475"/>
    </source>
</evidence>
<comment type="similarity">
    <text evidence="2">Belongs to the MotB family.</text>
</comment>
<evidence type="ECO:0000256" key="2">
    <source>
        <dbReference type="ARBA" id="ARBA00008914"/>
    </source>
</evidence>
<keyword evidence="12" id="KW-1185">Reference proteome</keyword>
<dbReference type="CDD" id="cd07185">
    <property type="entry name" value="OmpA_C-like"/>
    <property type="match status" value="1"/>
</dbReference>
<evidence type="ECO:0000256" key="5">
    <source>
        <dbReference type="ARBA" id="ARBA00022989"/>
    </source>
</evidence>
<dbReference type="AlphaFoldDB" id="A0A4S2HET7"/>
<dbReference type="PROSITE" id="PS51123">
    <property type="entry name" value="OMPA_2"/>
    <property type="match status" value="1"/>
</dbReference>
<proteinExistence type="inferred from homology"/>
<feature type="region of interest" description="Disordered" evidence="8">
    <location>
        <begin position="69"/>
        <end position="128"/>
    </location>
</feature>
<keyword evidence="5 9" id="KW-1133">Transmembrane helix</keyword>
<dbReference type="InterPro" id="IPR050330">
    <property type="entry name" value="Bact_OuterMem_StrucFunc"/>
</dbReference>
<dbReference type="RefSeq" id="WP_135943787.1">
    <property type="nucleotide sequence ID" value="NZ_BMEI01000001.1"/>
</dbReference>
<dbReference type="PANTHER" id="PTHR30329:SF21">
    <property type="entry name" value="LIPOPROTEIN YIAD-RELATED"/>
    <property type="match status" value="1"/>
</dbReference>
<keyword evidence="4 9" id="KW-0812">Transmembrane</keyword>
<feature type="domain" description="OmpA-like" evidence="10">
    <location>
        <begin position="179"/>
        <end position="306"/>
    </location>
</feature>
<keyword evidence="3" id="KW-1003">Cell membrane</keyword>
<dbReference type="Pfam" id="PF13677">
    <property type="entry name" value="MotB_plug"/>
    <property type="match status" value="1"/>
</dbReference>
<accession>A0A4S2HET7</accession>
<evidence type="ECO:0000256" key="6">
    <source>
        <dbReference type="ARBA" id="ARBA00023136"/>
    </source>
</evidence>
<name>A0A4S2HET7_9PROT</name>
<evidence type="ECO:0000313" key="11">
    <source>
        <dbReference type="EMBL" id="TGY94590.1"/>
    </source>
</evidence>
<feature type="compositionally biased region" description="Polar residues" evidence="8">
    <location>
        <begin position="111"/>
        <end position="120"/>
    </location>
</feature>
<feature type="transmembrane region" description="Helical" evidence="9">
    <location>
        <begin position="29"/>
        <end position="49"/>
    </location>
</feature>
<protein>
    <submittedName>
        <fullName evidence="11">Chemotaxis protein MotB</fullName>
    </submittedName>
</protein>
<evidence type="ECO:0000256" key="8">
    <source>
        <dbReference type="SAM" id="MobiDB-lite"/>
    </source>
</evidence>
<dbReference type="InterPro" id="IPR006665">
    <property type="entry name" value="OmpA-like"/>
</dbReference>
<sequence>MAMASDQPIIIKKVKKGGHEGHHGGAWKVAYADFVTAMMAFFLLMWLIATADPEQKRGIADYFAPASVSPTNSGSGGVLAGTEFGDEGVRGPGSASVVERLAPESVRNENVRQQQSTESSSDADDQPDVSQDALANALARREAAEFESAEMSLRQALQDMPELAELSRHIIVDETPEGLRIQLIDEEGRSMFQPGAVEPNERAVVLLRAVAEVAERLPNRLSISGHTDASPAGANSLSNWQLSASRANAALEILNDAGIAEHRIAEVSGKASSEPLFPDDPYLAGNRRLSIILLREAPVVPPGNRI</sequence>
<evidence type="ECO:0000256" key="7">
    <source>
        <dbReference type="PROSITE-ProRule" id="PRU00473"/>
    </source>
</evidence>
<gene>
    <name evidence="11" type="ORF">E5162_04780</name>
</gene>
<dbReference type="SUPFAM" id="SSF103088">
    <property type="entry name" value="OmpA-like"/>
    <property type="match status" value="1"/>
</dbReference>
<evidence type="ECO:0000259" key="10">
    <source>
        <dbReference type="PROSITE" id="PS51123"/>
    </source>
</evidence>
<evidence type="ECO:0000256" key="9">
    <source>
        <dbReference type="SAM" id="Phobius"/>
    </source>
</evidence>
<organism evidence="11 12">
    <name type="scientific">Marinicauda pacifica</name>
    <dbReference type="NCBI Taxonomy" id="1133559"/>
    <lineage>
        <taxon>Bacteria</taxon>
        <taxon>Pseudomonadati</taxon>
        <taxon>Pseudomonadota</taxon>
        <taxon>Alphaproteobacteria</taxon>
        <taxon>Maricaulales</taxon>
        <taxon>Maricaulaceae</taxon>
        <taxon>Marinicauda</taxon>
    </lineage>
</organism>
<reference evidence="11 12" key="1">
    <citation type="journal article" date="2013" name="Int. J. Syst. Evol. Microbiol.">
        <title>Marinicauda pacifica gen. nov., sp. nov., a prosthecate alphaproteobacterium of the family Hyphomonadaceae isolated from deep seawater.</title>
        <authorList>
            <person name="Zhang X.Y."/>
            <person name="Li G.W."/>
            <person name="Wang C.S."/>
            <person name="Zhang Y.J."/>
            <person name="Xu X.W."/>
            <person name="Li H."/>
            <person name="Liu A."/>
            <person name="Liu C."/>
            <person name="Xie B.B."/>
            <person name="Qin Q.L."/>
            <person name="Xu Z."/>
            <person name="Chen X.L."/>
            <person name="Zhou B.C."/>
            <person name="Zhang Y.Z."/>
        </authorList>
    </citation>
    <scope>NUCLEOTIDE SEQUENCE [LARGE SCALE GENOMIC DNA]</scope>
    <source>
        <strain evidence="11 12">P-1 km-3</strain>
    </source>
</reference>
<dbReference type="InterPro" id="IPR025713">
    <property type="entry name" value="MotB-like_N_dom"/>
</dbReference>
<evidence type="ECO:0000256" key="4">
    <source>
        <dbReference type="ARBA" id="ARBA00022692"/>
    </source>
</evidence>
<evidence type="ECO:0000313" key="12">
    <source>
        <dbReference type="Proteomes" id="UP000305451"/>
    </source>
</evidence>
<comment type="subcellular location">
    <subcellularLocation>
        <location evidence="1">Cell membrane</location>
        <topology evidence="1">Single-pass membrane protein</topology>
    </subcellularLocation>
</comment>
<dbReference type="Gene3D" id="3.30.1330.60">
    <property type="entry name" value="OmpA-like domain"/>
    <property type="match status" value="1"/>
</dbReference>
<evidence type="ECO:0000256" key="1">
    <source>
        <dbReference type="ARBA" id="ARBA00004162"/>
    </source>
</evidence>
<dbReference type="Proteomes" id="UP000305451">
    <property type="component" value="Unassembled WGS sequence"/>
</dbReference>